<dbReference type="GO" id="GO:0016042">
    <property type="term" value="P:lipid catabolic process"/>
    <property type="evidence" value="ECO:0007669"/>
    <property type="project" value="InterPro"/>
</dbReference>
<dbReference type="STRING" id="1210090.GCA_001613185_03218"/>
<dbReference type="InterPro" id="IPR029058">
    <property type="entry name" value="AB_hydrolase_fold"/>
</dbReference>
<protein>
    <submittedName>
        <fullName evidence="1">Secretory lipase</fullName>
    </submittedName>
</protein>
<dbReference type="GO" id="GO:0004806">
    <property type="term" value="F:triacylglycerol lipase activity"/>
    <property type="evidence" value="ECO:0007669"/>
    <property type="project" value="InterPro"/>
</dbReference>
<dbReference type="PIRSF" id="PIRSF029171">
    <property type="entry name" value="Esterase_LipA"/>
    <property type="match status" value="1"/>
</dbReference>
<gene>
    <name evidence="1" type="ORF">DFR74_101118</name>
</gene>
<dbReference type="Proteomes" id="UP000252586">
    <property type="component" value="Unassembled WGS sequence"/>
</dbReference>
<dbReference type="Gene3D" id="3.40.50.1820">
    <property type="entry name" value="alpha/beta hydrolase"/>
    <property type="match status" value="1"/>
</dbReference>
<dbReference type="RefSeq" id="WP_067509434.1">
    <property type="nucleotide sequence ID" value="NZ_QNRE01000001.1"/>
</dbReference>
<proteinExistence type="predicted"/>
<organism evidence="1 2">
    <name type="scientific">Nocardia puris</name>
    <dbReference type="NCBI Taxonomy" id="208602"/>
    <lineage>
        <taxon>Bacteria</taxon>
        <taxon>Bacillati</taxon>
        <taxon>Actinomycetota</taxon>
        <taxon>Actinomycetes</taxon>
        <taxon>Mycobacteriales</taxon>
        <taxon>Nocardiaceae</taxon>
        <taxon>Nocardia</taxon>
    </lineage>
</organism>
<dbReference type="SUPFAM" id="SSF53474">
    <property type="entry name" value="alpha/beta-Hydrolases"/>
    <property type="match status" value="1"/>
</dbReference>
<evidence type="ECO:0000313" key="2">
    <source>
        <dbReference type="Proteomes" id="UP000252586"/>
    </source>
</evidence>
<sequence length="451" mass="48671">MTVEADVARYDAPQEPIPFPDERQPLLPEADPFYLPPAGWEATAPGTILHVRTATLSAFGLVRQPITSWQLLYRTTDLDGKPDTAVTTVLVPETADDAPRRVVAFQCAIDAVSSRCFPSYSLRHGARALGSVPQFEFPFLIAAALERGWIVSVADHEGMQGAFGAPREPGYRVLDGVRATLAFAPLGLPFGTRIGLFGYSGGGMATSWAAEMAAAYAPELNIVGAVAGAPVGDPASTFLRLNKSLHAGLPGLVVAGLRRVSPALRAALEDVATTDAQRRLDDIAGRTTVVAVVRNMRMDWDDLTTTPLADVLARPEIVDLMQSLQLGRRTPAMPMFVVQGVYDQIISVDDVDGQVERYRAGGAHVTYLRDRLSEHLSLAIFAAPLMFAWLADRFEDRPLPAGETTTVRSVLGSRSTLAGLAHLIGLTLRILLGMRVTGAPRTPLRERFARK</sequence>
<dbReference type="PANTHER" id="PTHR34853">
    <property type="match status" value="1"/>
</dbReference>
<dbReference type="AlphaFoldDB" id="A0A366E1C6"/>
<comment type="caution">
    <text evidence="1">The sequence shown here is derived from an EMBL/GenBank/DDBJ whole genome shotgun (WGS) entry which is preliminary data.</text>
</comment>
<accession>A0A366E1C6</accession>
<dbReference type="EMBL" id="QNRE01000001">
    <property type="protein sequence ID" value="RBO96107.1"/>
    <property type="molecule type" value="Genomic_DNA"/>
</dbReference>
<keyword evidence="2" id="KW-1185">Reference proteome</keyword>
<dbReference type="Pfam" id="PF03583">
    <property type="entry name" value="LIP"/>
    <property type="match status" value="1"/>
</dbReference>
<reference evidence="1 2" key="1">
    <citation type="submission" date="2018-06" db="EMBL/GenBank/DDBJ databases">
        <title>Genomic Encyclopedia of Type Strains, Phase IV (KMG-IV): sequencing the most valuable type-strain genomes for metagenomic binning, comparative biology and taxonomic classification.</title>
        <authorList>
            <person name="Goeker M."/>
        </authorList>
    </citation>
    <scope>NUCLEOTIDE SEQUENCE [LARGE SCALE GENOMIC DNA]</scope>
    <source>
        <strain evidence="1 2">DSM 44599</strain>
    </source>
</reference>
<evidence type="ECO:0000313" key="1">
    <source>
        <dbReference type="EMBL" id="RBO96107.1"/>
    </source>
</evidence>
<dbReference type="PANTHER" id="PTHR34853:SF1">
    <property type="entry name" value="LIPASE 5"/>
    <property type="match status" value="1"/>
</dbReference>
<dbReference type="Gene3D" id="1.10.260.130">
    <property type="match status" value="1"/>
</dbReference>
<name>A0A366E1C6_9NOCA</name>
<dbReference type="OrthoDB" id="9798122at2"/>
<dbReference type="InterPro" id="IPR005152">
    <property type="entry name" value="Lipase_secreted"/>
</dbReference>